<organism evidence="2 3">
    <name type="scientific">Caerostris extrusa</name>
    <name type="common">Bark spider</name>
    <name type="synonym">Caerostris bankana</name>
    <dbReference type="NCBI Taxonomy" id="172846"/>
    <lineage>
        <taxon>Eukaryota</taxon>
        <taxon>Metazoa</taxon>
        <taxon>Ecdysozoa</taxon>
        <taxon>Arthropoda</taxon>
        <taxon>Chelicerata</taxon>
        <taxon>Arachnida</taxon>
        <taxon>Araneae</taxon>
        <taxon>Araneomorphae</taxon>
        <taxon>Entelegynae</taxon>
        <taxon>Araneoidea</taxon>
        <taxon>Araneidae</taxon>
        <taxon>Caerostris</taxon>
    </lineage>
</organism>
<sequence>MFSVNTGEPPTPPNSTATTSPRSDPNAGDVAFRPANQSQDSGYDPSSPFSLHEGPRDGANTFFSEDDVFDDCEDNVLLDIDAEEEDGKERCPNCDTALSCICGRSGSSATDCTNTYFTASSSNCDSSSSYSSLSIRPSSMPIFIPRSCQNTHSNSSNQRLPCSECSSAEINPSTSRQRMLTDFIFNNSHPGSLPAAVISWRNHMSPPLSFAARMARYFNRNQSRTPRMSAPIVSSSSTDPSSTGPNRNHRRRICSEGTSLGLTPEEGHPAARDAAGSCPNEALRKSF</sequence>
<proteinExistence type="predicted"/>
<feature type="compositionally biased region" description="Low complexity" evidence="1">
    <location>
        <begin position="14"/>
        <end position="23"/>
    </location>
</feature>
<evidence type="ECO:0000313" key="2">
    <source>
        <dbReference type="EMBL" id="GIY13537.1"/>
    </source>
</evidence>
<protein>
    <submittedName>
        <fullName evidence="2">Uncharacterized protein</fullName>
    </submittedName>
</protein>
<accession>A0AAV4QWA7</accession>
<dbReference type="EMBL" id="BPLR01006954">
    <property type="protein sequence ID" value="GIY13537.1"/>
    <property type="molecule type" value="Genomic_DNA"/>
</dbReference>
<dbReference type="Proteomes" id="UP001054945">
    <property type="component" value="Unassembled WGS sequence"/>
</dbReference>
<evidence type="ECO:0000256" key="1">
    <source>
        <dbReference type="SAM" id="MobiDB-lite"/>
    </source>
</evidence>
<feature type="region of interest" description="Disordered" evidence="1">
    <location>
        <begin position="1"/>
        <end position="65"/>
    </location>
</feature>
<gene>
    <name evidence="2" type="ORF">CEXT_171571</name>
</gene>
<keyword evidence="3" id="KW-1185">Reference proteome</keyword>
<comment type="caution">
    <text evidence="2">The sequence shown here is derived from an EMBL/GenBank/DDBJ whole genome shotgun (WGS) entry which is preliminary data.</text>
</comment>
<evidence type="ECO:0000313" key="3">
    <source>
        <dbReference type="Proteomes" id="UP001054945"/>
    </source>
</evidence>
<reference evidence="2 3" key="1">
    <citation type="submission" date="2021-06" db="EMBL/GenBank/DDBJ databases">
        <title>Caerostris extrusa draft genome.</title>
        <authorList>
            <person name="Kono N."/>
            <person name="Arakawa K."/>
        </authorList>
    </citation>
    <scope>NUCLEOTIDE SEQUENCE [LARGE SCALE GENOMIC DNA]</scope>
</reference>
<feature type="compositionally biased region" description="Low complexity" evidence="1">
    <location>
        <begin position="234"/>
        <end position="243"/>
    </location>
</feature>
<feature type="region of interest" description="Disordered" evidence="1">
    <location>
        <begin position="222"/>
        <end position="287"/>
    </location>
</feature>
<name>A0AAV4QWA7_CAEEX</name>
<dbReference type="AlphaFoldDB" id="A0AAV4QWA7"/>